<evidence type="ECO:0008006" key="3">
    <source>
        <dbReference type="Google" id="ProtNLM"/>
    </source>
</evidence>
<proteinExistence type="predicted"/>
<comment type="caution">
    <text evidence="1">The sequence shown here is derived from an EMBL/GenBank/DDBJ whole genome shotgun (WGS) entry which is preliminary data.</text>
</comment>
<evidence type="ECO:0000313" key="1">
    <source>
        <dbReference type="EMBL" id="MEQ2519681.1"/>
    </source>
</evidence>
<name>A0ABV1GCV4_9FIRM</name>
<organism evidence="1 2">
    <name type="scientific">Ruthenibacterium intestinale</name>
    <dbReference type="NCBI Taxonomy" id="3133163"/>
    <lineage>
        <taxon>Bacteria</taxon>
        <taxon>Bacillati</taxon>
        <taxon>Bacillota</taxon>
        <taxon>Clostridia</taxon>
        <taxon>Eubacteriales</taxon>
        <taxon>Oscillospiraceae</taxon>
        <taxon>Ruthenibacterium</taxon>
    </lineage>
</organism>
<dbReference type="Proteomes" id="UP001477672">
    <property type="component" value="Unassembled WGS sequence"/>
</dbReference>
<keyword evidence="2" id="KW-1185">Reference proteome</keyword>
<accession>A0ABV1GCV4</accession>
<reference evidence="1 2" key="1">
    <citation type="submission" date="2024-03" db="EMBL/GenBank/DDBJ databases">
        <title>Human intestinal bacterial collection.</title>
        <authorList>
            <person name="Pauvert C."/>
            <person name="Hitch T.C.A."/>
            <person name="Clavel T."/>
        </authorList>
    </citation>
    <scope>NUCLEOTIDE SEQUENCE [LARGE SCALE GENOMIC DNA]</scope>
    <source>
        <strain evidence="1 2">CLA-JM-H11</strain>
    </source>
</reference>
<dbReference type="EMBL" id="JBBMFA010000063">
    <property type="protein sequence ID" value="MEQ2519681.1"/>
    <property type="molecule type" value="Genomic_DNA"/>
</dbReference>
<protein>
    <recommendedName>
        <fullName evidence="3">GNAT-like C-terminal domain-containing protein</fullName>
    </recommendedName>
</protein>
<evidence type="ECO:0000313" key="2">
    <source>
        <dbReference type="Proteomes" id="UP001477672"/>
    </source>
</evidence>
<dbReference type="RefSeq" id="WP_349215115.1">
    <property type="nucleotide sequence ID" value="NZ_JBBMFA010000063.1"/>
</dbReference>
<gene>
    <name evidence="1" type="ORF">WMO24_04445</name>
</gene>
<sequence>MEKRDNLSVRRLLKQEIPAAMYLYSQFRRDGAWAAACLDLVFEEGEVWGGFLQERLAVCGALCPADADNSQSRALHAADPDASWQILPLAALDAAAVAPFLRMLCARCTQLDPQAPWTAAVPVKTGECLLPGYLDAGFSIRLVRPLDHLRPHYLLKKREDRPVRCELCSFPVRDTYAVSRALEEGFSGDRIFWQQDVRWLELCRALDEN</sequence>